<reference evidence="2 3" key="1">
    <citation type="submission" date="2017-01" db="EMBL/GenBank/DDBJ databases">
        <authorList>
            <person name="Mah S.A."/>
            <person name="Swanson W.J."/>
            <person name="Moy G.W."/>
            <person name="Vacquier V.D."/>
        </authorList>
    </citation>
    <scope>NUCLEOTIDE SEQUENCE [LARGE SCALE GENOMIC DNA]</scope>
    <source>
        <strain evidence="2 3">CPCC 203464</strain>
    </source>
</reference>
<evidence type="ECO:0000313" key="2">
    <source>
        <dbReference type="EMBL" id="SIR79102.1"/>
    </source>
</evidence>
<dbReference type="GO" id="GO:0005737">
    <property type="term" value="C:cytoplasm"/>
    <property type="evidence" value="ECO:0007669"/>
    <property type="project" value="TreeGrafter"/>
</dbReference>
<evidence type="ECO:0000259" key="1">
    <source>
        <dbReference type="Pfam" id="PF00668"/>
    </source>
</evidence>
<dbReference type="SUPFAM" id="SSF52777">
    <property type="entry name" value="CoA-dependent acyltransferases"/>
    <property type="match status" value="2"/>
</dbReference>
<sequence length="485" mass="51049">MGAWQPAPGEALRWLPTPRCRAAAGAAPVRDAPLSFLTENDIRRSHAAHAQCLAHTSYLGSATELDGDLDLDALTRALEAFVGRHPILRSWFESGGDGAVATHVVDPAAVAFEVHSDGPVTSSDSLQSLLRHRLGTETTTDVFPGLAFGAIRRTGGFSMYLGCDHALSDGASQALALAEIAELYLASRADEPVPPTGEGGGYFDYVSLEIAAAEHHMAGSPQFRAWQDTFTRHDLRMPGFPLDLGLAPGETAPVRPIEMPILDRAGVTDFDIACKAAGGSVFSGVYAALAIAARELTGADEYYGMTVLNSRGAAPQFTTAQGWFCAFSPVEIPLAGARAFTDVVAIAHAAVARTKELAAVPVQAALAAMVAAGASQDAVVTAPNLLSYIDFRWFPADAAGAYDRGILFTGEGRTGNASLWINRDHDSLYLGSQTPDTPYAQQQVARYLDRFCAVVQAVAATGDHLVTTPDDRPLTTYATGAASCG</sequence>
<feature type="domain" description="Condensation" evidence="1">
    <location>
        <begin position="61"/>
        <end position="362"/>
    </location>
</feature>
<dbReference type="Gene3D" id="3.30.559.10">
    <property type="entry name" value="Chloramphenicol acetyltransferase-like domain"/>
    <property type="match status" value="1"/>
</dbReference>
<dbReference type="PANTHER" id="PTHR45527:SF1">
    <property type="entry name" value="FATTY ACID SYNTHASE"/>
    <property type="match status" value="1"/>
</dbReference>
<dbReference type="Pfam" id="PF00668">
    <property type="entry name" value="Condensation"/>
    <property type="match status" value="1"/>
</dbReference>
<dbReference type="EMBL" id="FTNT01000002">
    <property type="protein sequence ID" value="SIR79102.1"/>
    <property type="molecule type" value="Genomic_DNA"/>
</dbReference>
<proteinExistence type="predicted"/>
<dbReference type="GO" id="GO:0044550">
    <property type="term" value="P:secondary metabolite biosynthetic process"/>
    <property type="evidence" value="ECO:0007669"/>
    <property type="project" value="TreeGrafter"/>
</dbReference>
<dbReference type="Gene3D" id="3.30.559.30">
    <property type="entry name" value="Nonribosomal peptide synthetase, condensation domain"/>
    <property type="match status" value="1"/>
</dbReference>
<dbReference type="GO" id="GO:0008610">
    <property type="term" value="P:lipid biosynthetic process"/>
    <property type="evidence" value="ECO:0007669"/>
    <property type="project" value="UniProtKB-ARBA"/>
</dbReference>
<dbReference type="PANTHER" id="PTHR45527">
    <property type="entry name" value="NONRIBOSOMAL PEPTIDE SYNTHETASE"/>
    <property type="match status" value="1"/>
</dbReference>
<protein>
    <submittedName>
        <fullName evidence="2">Condensation domain-containing protein</fullName>
    </submittedName>
</protein>
<dbReference type="STRING" id="1344003.SAMN05445060_0893"/>
<dbReference type="GO" id="GO:0003824">
    <property type="term" value="F:catalytic activity"/>
    <property type="evidence" value="ECO:0007669"/>
    <property type="project" value="InterPro"/>
</dbReference>
<evidence type="ECO:0000313" key="3">
    <source>
        <dbReference type="Proteomes" id="UP000186218"/>
    </source>
</evidence>
<dbReference type="AlphaFoldDB" id="A0A1N7DTB6"/>
<accession>A0A1N7DTB6</accession>
<dbReference type="InterPro" id="IPR023213">
    <property type="entry name" value="CAT-like_dom_sf"/>
</dbReference>
<organism evidence="2 3">
    <name type="scientific">Williamsia sterculiae</name>
    <dbReference type="NCBI Taxonomy" id="1344003"/>
    <lineage>
        <taxon>Bacteria</taxon>
        <taxon>Bacillati</taxon>
        <taxon>Actinomycetota</taxon>
        <taxon>Actinomycetes</taxon>
        <taxon>Mycobacteriales</taxon>
        <taxon>Nocardiaceae</taxon>
        <taxon>Williamsia</taxon>
    </lineage>
</organism>
<gene>
    <name evidence="2" type="ORF">SAMN05445060_0893</name>
</gene>
<name>A0A1N7DTB6_9NOCA</name>
<keyword evidence="3" id="KW-1185">Reference proteome</keyword>
<dbReference type="Proteomes" id="UP000186218">
    <property type="component" value="Unassembled WGS sequence"/>
</dbReference>
<dbReference type="GO" id="GO:0043041">
    <property type="term" value="P:amino acid activation for nonribosomal peptide biosynthetic process"/>
    <property type="evidence" value="ECO:0007669"/>
    <property type="project" value="TreeGrafter"/>
</dbReference>
<dbReference type="InterPro" id="IPR001242">
    <property type="entry name" value="Condensation_dom"/>
</dbReference>
<dbReference type="GO" id="GO:0031177">
    <property type="term" value="F:phosphopantetheine binding"/>
    <property type="evidence" value="ECO:0007669"/>
    <property type="project" value="TreeGrafter"/>
</dbReference>